<evidence type="ECO:0000256" key="2">
    <source>
        <dbReference type="SAM" id="SignalP"/>
    </source>
</evidence>
<dbReference type="Proteomes" id="UP001174136">
    <property type="component" value="Unassembled WGS sequence"/>
</dbReference>
<accession>A0AA47NVY0</accession>
<evidence type="ECO:0000313" key="3">
    <source>
        <dbReference type="EMBL" id="KAK0140671.1"/>
    </source>
</evidence>
<gene>
    <name evidence="3" type="ORF">N1851_022341</name>
</gene>
<dbReference type="Gene3D" id="1.10.287.1490">
    <property type="match status" value="1"/>
</dbReference>
<feature type="coiled-coil region" evidence="1">
    <location>
        <begin position="385"/>
        <end position="447"/>
    </location>
</feature>
<comment type="caution">
    <text evidence="3">The sequence shown here is derived from an EMBL/GenBank/DDBJ whole genome shotgun (WGS) entry which is preliminary data.</text>
</comment>
<dbReference type="AlphaFoldDB" id="A0AA47NVY0"/>
<dbReference type="Gene3D" id="1.20.5.340">
    <property type="match status" value="1"/>
</dbReference>
<feature type="signal peptide" evidence="2">
    <location>
        <begin position="1"/>
        <end position="22"/>
    </location>
</feature>
<organism evidence="3 4">
    <name type="scientific">Merluccius polli</name>
    <name type="common">Benguela hake</name>
    <name type="synonym">Merluccius cadenati</name>
    <dbReference type="NCBI Taxonomy" id="89951"/>
    <lineage>
        <taxon>Eukaryota</taxon>
        <taxon>Metazoa</taxon>
        <taxon>Chordata</taxon>
        <taxon>Craniata</taxon>
        <taxon>Vertebrata</taxon>
        <taxon>Euteleostomi</taxon>
        <taxon>Actinopterygii</taxon>
        <taxon>Neopterygii</taxon>
        <taxon>Teleostei</taxon>
        <taxon>Neoteleostei</taxon>
        <taxon>Acanthomorphata</taxon>
        <taxon>Zeiogadaria</taxon>
        <taxon>Gadariae</taxon>
        <taxon>Gadiformes</taxon>
        <taxon>Gadoidei</taxon>
        <taxon>Merlucciidae</taxon>
        <taxon>Merluccius</taxon>
    </lineage>
</organism>
<proteinExistence type="predicted"/>
<protein>
    <submittedName>
        <fullName evidence="3">Uncharacterized protein</fullName>
    </submittedName>
</protein>
<feature type="coiled-coil region" evidence="1">
    <location>
        <begin position="136"/>
        <end position="191"/>
    </location>
</feature>
<name>A0AA47NVY0_MERPO</name>
<evidence type="ECO:0000313" key="4">
    <source>
        <dbReference type="Proteomes" id="UP001174136"/>
    </source>
</evidence>
<keyword evidence="1" id="KW-0175">Coiled coil</keyword>
<keyword evidence="4" id="KW-1185">Reference proteome</keyword>
<dbReference type="SUPFAM" id="SSF57997">
    <property type="entry name" value="Tropomyosin"/>
    <property type="match status" value="1"/>
</dbReference>
<dbReference type="EMBL" id="JAOPHQ010004035">
    <property type="protein sequence ID" value="KAK0140671.1"/>
    <property type="molecule type" value="Genomic_DNA"/>
</dbReference>
<reference evidence="3" key="1">
    <citation type="journal article" date="2023" name="Front. Mar. Sci.">
        <title>A new Merluccius polli reference genome to investigate the effects of global change in West African waters.</title>
        <authorList>
            <person name="Mateo J.L."/>
            <person name="Blanco-Fernandez C."/>
            <person name="Garcia-Vazquez E."/>
            <person name="Machado-Schiaffino G."/>
        </authorList>
    </citation>
    <scope>NUCLEOTIDE SEQUENCE</scope>
    <source>
        <strain evidence="3">C29</strain>
        <tissue evidence="3">Fin</tissue>
    </source>
</reference>
<feature type="chain" id="PRO_5041387536" evidence="2">
    <location>
        <begin position="23"/>
        <end position="503"/>
    </location>
</feature>
<sequence length="503" mass="55896">MSGVLLPVVLLLLASAPGLARSSGPGLTWALADPDPDSVVHQGEAVDVSVLWDHLRGLKELVLRLSQQAVDQRLTLRSMETRVQDQHLKFQEHTEQIRGLETLQVQLNTTRDQLLGLTWSRTDDLEQQNSAQDAQLLALETRMEAREAEVDDLKNKNTELLGELPFLKTRLRASESTLEQQRRRNAVLSARMCSAENQMEELRRQRSVELVTWSPVFPVVRPGDGSGAPGGSELAELQTRMGSCSAQLEVLQNQSRDTLVSMESRLLSMETRLVSAEMSLDSAPIQVEPPMAENTAKLAAVRGKLRELDGRLTDQKSMLSALEVQMNASTIWTEAMESRARSNETTLLELQKQVSDHTSQLLRVETRVNISQSLLEHLKTQQNTVSDLEASGSATRRQLEELQELTKAQEAELVAMAARLAAGESQREVLESRLDVEEAALETLKTESSVSLGFQQLFSLLPDHTSQLLRVETRVNISQSLLEHLKTQQNTGTPAEVQLTGNQ</sequence>
<keyword evidence="2" id="KW-0732">Signal</keyword>
<evidence type="ECO:0000256" key="1">
    <source>
        <dbReference type="SAM" id="Coils"/>
    </source>
</evidence>